<accession>A0A3D1JFA2</accession>
<reference evidence="1 2" key="1">
    <citation type="journal article" date="2018" name="Nat. Biotechnol.">
        <title>A standardized bacterial taxonomy based on genome phylogeny substantially revises the tree of life.</title>
        <authorList>
            <person name="Parks D.H."/>
            <person name="Chuvochina M."/>
            <person name="Waite D.W."/>
            <person name="Rinke C."/>
            <person name="Skarshewski A."/>
            <person name="Chaumeil P.A."/>
            <person name="Hugenholtz P."/>
        </authorList>
    </citation>
    <scope>NUCLEOTIDE SEQUENCE [LARGE SCALE GENOMIC DNA]</scope>
    <source>
        <strain evidence="1">UBA8781</strain>
    </source>
</reference>
<evidence type="ECO:0000313" key="2">
    <source>
        <dbReference type="Proteomes" id="UP000264141"/>
    </source>
</evidence>
<dbReference type="EMBL" id="DPBP01000022">
    <property type="protein sequence ID" value="HCE17259.1"/>
    <property type="molecule type" value="Genomic_DNA"/>
</dbReference>
<organism evidence="1 2">
    <name type="scientific">Anaerolinea thermolimosa</name>
    <dbReference type="NCBI Taxonomy" id="229919"/>
    <lineage>
        <taxon>Bacteria</taxon>
        <taxon>Bacillati</taxon>
        <taxon>Chloroflexota</taxon>
        <taxon>Anaerolineae</taxon>
        <taxon>Anaerolineales</taxon>
        <taxon>Anaerolineaceae</taxon>
        <taxon>Anaerolinea</taxon>
    </lineage>
</organism>
<gene>
    <name evidence="1" type="ORF">DEQ80_05320</name>
</gene>
<protein>
    <submittedName>
        <fullName evidence="1">Uncharacterized protein</fullName>
    </submittedName>
</protein>
<evidence type="ECO:0000313" key="1">
    <source>
        <dbReference type="EMBL" id="HCE17259.1"/>
    </source>
</evidence>
<name>A0A3D1JFA2_9CHLR</name>
<proteinExistence type="predicted"/>
<dbReference type="Proteomes" id="UP000264141">
    <property type="component" value="Unassembled WGS sequence"/>
</dbReference>
<comment type="caution">
    <text evidence="1">The sequence shown here is derived from an EMBL/GenBank/DDBJ whole genome shotgun (WGS) entry which is preliminary data.</text>
</comment>
<dbReference type="AlphaFoldDB" id="A0A3D1JFA2"/>
<sequence length="101" mass="11749">MSGMVSPYKCAKRGVAIDYTAIAGRFISTRELKRRFFLFLYIINLKRFNGARRLPTLVKGGSRTCSHWQGETNQEVSRLFFPEVRSDTGKRDRVYAQRVIR</sequence>